<accession>A0AAW4HD59</accession>
<keyword evidence="2" id="KW-0479">Metal-binding</keyword>
<proteinExistence type="predicted"/>
<protein>
    <submittedName>
        <fullName evidence="10">Penicillin-insensitive murein endopeptidase</fullName>
    </submittedName>
</protein>
<dbReference type="GO" id="GO:0004252">
    <property type="term" value="F:serine-type endopeptidase activity"/>
    <property type="evidence" value="ECO:0007669"/>
    <property type="project" value="InterPro"/>
</dbReference>
<evidence type="ECO:0000256" key="3">
    <source>
        <dbReference type="ARBA" id="ARBA00022729"/>
    </source>
</evidence>
<evidence type="ECO:0000313" key="10">
    <source>
        <dbReference type="EMBL" id="MBN8122915.1"/>
    </source>
</evidence>
<organism evidence="10 11">
    <name type="scientific">Vibrio vulnificus</name>
    <dbReference type="NCBI Taxonomy" id="672"/>
    <lineage>
        <taxon>Bacteria</taxon>
        <taxon>Pseudomonadati</taxon>
        <taxon>Pseudomonadota</taxon>
        <taxon>Gammaproteobacteria</taxon>
        <taxon>Vibrionales</taxon>
        <taxon>Vibrionaceae</taxon>
        <taxon>Vibrio</taxon>
    </lineage>
</organism>
<feature type="signal peptide" evidence="9">
    <location>
        <begin position="1"/>
        <end position="19"/>
    </location>
</feature>
<evidence type="ECO:0000256" key="5">
    <source>
        <dbReference type="ARBA" id="ARBA00022801"/>
    </source>
</evidence>
<evidence type="ECO:0000256" key="9">
    <source>
        <dbReference type="SAM" id="SignalP"/>
    </source>
</evidence>
<dbReference type="GO" id="GO:0008237">
    <property type="term" value="F:metallopeptidase activity"/>
    <property type="evidence" value="ECO:0007669"/>
    <property type="project" value="UniProtKB-KW"/>
</dbReference>
<dbReference type="EMBL" id="JAFKOQ010000009">
    <property type="protein sequence ID" value="MBN8122915.1"/>
    <property type="molecule type" value="Genomic_DNA"/>
</dbReference>
<keyword evidence="4" id="KW-0574">Periplasm</keyword>
<dbReference type="NCBIfam" id="NF006947">
    <property type="entry name" value="PRK09429.1"/>
    <property type="match status" value="1"/>
</dbReference>
<dbReference type="InterPro" id="IPR005073">
    <property type="entry name" value="Peptidase_M74"/>
</dbReference>
<dbReference type="Proteomes" id="UP000664056">
    <property type="component" value="Unassembled WGS sequence"/>
</dbReference>
<evidence type="ECO:0000256" key="8">
    <source>
        <dbReference type="PIRSR" id="PIRSR018455-2"/>
    </source>
</evidence>
<feature type="disulfide bond" evidence="8">
    <location>
        <begin position="191"/>
        <end position="240"/>
    </location>
</feature>
<keyword evidence="3 9" id="KW-0732">Signal</keyword>
<evidence type="ECO:0000256" key="6">
    <source>
        <dbReference type="ARBA" id="ARBA00022833"/>
    </source>
</evidence>
<reference evidence="10" key="1">
    <citation type="submission" date="2021-03" db="EMBL/GenBank/DDBJ databases">
        <title>Study of the foodborne Vibrio vulnificus isolates from China.</title>
        <authorList>
            <person name="Zheng Z."/>
            <person name="Ye L."/>
        </authorList>
    </citation>
    <scope>NUCLEOTIDE SEQUENCE</scope>
    <source>
        <strain evidence="10">Vv1582</strain>
    </source>
</reference>
<dbReference type="AlphaFoldDB" id="A0AAW4HD59"/>
<evidence type="ECO:0000256" key="4">
    <source>
        <dbReference type="ARBA" id="ARBA00022764"/>
    </source>
</evidence>
<evidence type="ECO:0000256" key="7">
    <source>
        <dbReference type="ARBA" id="ARBA00023049"/>
    </source>
</evidence>
<comment type="caution">
    <text evidence="10">The sequence shown here is derived from an EMBL/GenBank/DDBJ whole genome shotgun (WGS) entry which is preliminary data.</text>
</comment>
<feature type="disulfide bond" evidence="8">
    <location>
        <begin position="221"/>
        <end position="228"/>
    </location>
</feature>
<gene>
    <name evidence="10" type="primary">mepA</name>
    <name evidence="10" type="ORF">J0J18_14310</name>
</gene>
<feature type="disulfide bond" evidence="8">
    <location>
        <begin position="48"/>
        <end position="268"/>
    </location>
</feature>
<evidence type="ECO:0000313" key="11">
    <source>
        <dbReference type="Proteomes" id="UP000664056"/>
    </source>
</evidence>
<dbReference type="Pfam" id="PF03411">
    <property type="entry name" value="Peptidase_M74"/>
    <property type="match status" value="1"/>
</dbReference>
<dbReference type="RefSeq" id="WP_045627632.1">
    <property type="nucleotide sequence ID" value="NZ_JAFKOQ010000009.1"/>
</dbReference>
<keyword evidence="1" id="KW-0645">Protease</keyword>
<keyword evidence="5" id="KW-0378">Hydrolase</keyword>
<dbReference type="SUPFAM" id="SSF55166">
    <property type="entry name" value="Hedgehog/DD-peptidase"/>
    <property type="match status" value="1"/>
</dbReference>
<dbReference type="GO" id="GO:0030288">
    <property type="term" value="C:outer membrane-bounded periplasmic space"/>
    <property type="evidence" value="ECO:0007669"/>
    <property type="project" value="InterPro"/>
</dbReference>
<keyword evidence="8" id="KW-1015">Disulfide bond</keyword>
<dbReference type="GO" id="GO:0006508">
    <property type="term" value="P:proteolysis"/>
    <property type="evidence" value="ECO:0007669"/>
    <property type="project" value="UniProtKB-KW"/>
</dbReference>
<name>A0AAW4HD59_VIBVL</name>
<keyword evidence="6" id="KW-0862">Zinc</keyword>
<keyword evidence="7" id="KW-0482">Metalloprotease</keyword>
<evidence type="ECO:0000256" key="1">
    <source>
        <dbReference type="ARBA" id="ARBA00022670"/>
    </source>
</evidence>
<dbReference type="InterPro" id="IPR009045">
    <property type="entry name" value="Zn_M74/Hedgehog-like"/>
</dbReference>
<feature type="chain" id="PRO_5043901884" evidence="9">
    <location>
        <begin position="20"/>
        <end position="278"/>
    </location>
</feature>
<evidence type="ECO:0000256" key="2">
    <source>
        <dbReference type="ARBA" id="ARBA00022723"/>
    </source>
</evidence>
<dbReference type="PIRSF" id="PIRSF018455">
    <property type="entry name" value="MepA"/>
    <property type="match status" value="1"/>
</dbReference>
<sequence length="278" mass="31224">MFTKILASLCAMYSIPIWALQMTAWELVTTPTPTRERAQSIGSYANGCLDGGIALPLEGAGYQVVRAERNRYFAHPETVTFIQELGYYADTRLASTLMIADVSLPRGGRFSFGHASHQTGLDIDVWLKLNTSPLNEYELEQAKTASVVNFDTMTIRADEWRDEQFELIRAAAENGRVARIFVHAVIKQRLCQMETSSHRSWLRKVRPWWGHSSHMHVRLSCPQGSDDCVEQPLPPEGDGCGEEVLSWIEHPTPPAKKAQEPAPISEACVTVLKQKREK</sequence>
<dbReference type="Gene3D" id="3.30.1380.10">
    <property type="match status" value="1"/>
</dbReference>
<dbReference type="GO" id="GO:0046872">
    <property type="term" value="F:metal ion binding"/>
    <property type="evidence" value="ECO:0007669"/>
    <property type="project" value="UniProtKB-KW"/>
</dbReference>